<dbReference type="InterPro" id="IPR036390">
    <property type="entry name" value="WH_DNA-bd_sf"/>
</dbReference>
<keyword evidence="6" id="KW-1185">Reference proteome</keyword>
<evidence type="ECO:0000313" key="5">
    <source>
        <dbReference type="EMBL" id="TNC73353.1"/>
    </source>
</evidence>
<keyword evidence="3" id="KW-0159">Chromosome partition</keyword>
<dbReference type="Pfam" id="PF04079">
    <property type="entry name" value="SMC_ScpB"/>
    <property type="match status" value="1"/>
</dbReference>
<dbReference type="GO" id="GO:0051304">
    <property type="term" value="P:chromosome separation"/>
    <property type="evidence" value="ECO:0007669"/>
    <property type="project" value="InterPro"/>
</dbReference>
<name>A0A5C4NFD5_9RHOB</name>
<proteinExistence type="predicted"/>
<reference evidence="5 6" key="1">
    <citation type="submission" date="2019-06" db="EMBL/GenBank/DDBJ databases">
        <authorList>
            <person name="Jiang L."/>
        </authorList>
    </citation>
    <scope>NUCLEOTIDE SEQUENCE [LARGE SCALE GENOMIC DNA]</scope>
    <source>
        <strain evidence="5 6">YIM 48858</strain>
    </source>
</reference>
<dbReference type="Gene3D" id="1.10.10.10">
    <property type="entry name" value="Winged helix-like DNA-binding domain superfamily/Winged helix DNA-binding domain"/>
    <property type="match status" value="2"/>
</dbReference>
<gene>
    <name evidence="5" type="primary">scpB</name>
    <name evidence="5" type="ORF">FHG71_05785</name>
</gene>
<keyword evidence="1" id="KW-0963">Cytoplasm</keyword>
<evidence type="ECO:0000256" key="3">
    <source>
        <dbReference type="ARBA" id="ARBA00022829"/>
    </source>
</evidence>
<evidence type="ECO:0000313" key="6">
    <source>
        <dbReference type="Proteomes" id="UP000305709"/>
    </source>
</evidence>
<dbReference type="GO" id="GO:0051301">
    <property type="term" value="P:cell division"/>
    <property type="evidence" value="ECO:0007669"/>
    <property type="project" value="UniProtKB-KW"/>
</dbReference>
<keyword evidence="2" id="KW-0132">Cell division</keyword>
<dbReference type="EMBL" id="VDFV01000004">
    <property type="protein sequence ID" value="TNC73353.1"/>
    <property type="molecule type" value="Genomic_DNA"/>
</dbReference>
<protein>
    <submittedName>
        <fullName evidence="5">SMC-Scp complex subunit ScpB</fullName>
    </submittedName>
</protein>
<comment type="caution">
    <text evidence="5">The sequence shown here is derived from an EMBL/GenBank/DDBJ whole genome shotgun (WGS) entry which is preliminary data.</text>
</comment>
<sequence>MTPEEQARMVEAILFAATEPLTTAQIAQRLPPGCDPRAALDRLRRHYEGRGVNLVRAGATWAFRTAPDLRHLLTREIVEQRKLSRAGIETLAIVAYHGPVTRTEIEEIRGVSVSKGTLDQLVELGWVRLGRRRPTPGRPATYVTTDAFLDHFGLESAADLPGLADLKASGFLGDPAVQEDLPLPEPEK</sequence>
<dbReference type="NCBIfam" id="TIGR00281">
    <property type="entry name" value="SMC-Scp complex subunit ScpB"/>
    <property type="match status" value="1"/>
</dbReference>
<keyword evidence="4" id="KW-0131">Cell cycle</keyword>
<evidence type="ECO:0000256" key="2">
    <source>
        <dbReference type="ARBA" id="ARBA00022618"/>
    </source>
</evidence>
<accession>A0A5C4NFD5</accession>
<dbReference type="OrthoDB" id="9806226at2"/>
<dbReference type="Proteomes" id="UP000305709">
    <property type="component" value="Unassembled WGS sequence"/>
</dbReference>
<dbReference type="RefSeq" id="WP_139080676.1">
    <property type="nucleotide sequence ID" value="NZ_VDFV01000004.1"/>
</dbReference>
<evidence type="ECO:0000256" key="1">
    <source>
        <dbReference type="ARBA" id="ARBA00022490"/>
    </source>
</evidence>
<dbReference type="InterPro" id="IPR005234">
    <property type="entry name" value="ScpB_csome_segregation"/>
</dbReference>
<evidence type="ECO:0000256" key="4">
    <source>
        <dbReference type="ARBA" id="ARBA00023306"/>
    </source>
</evidence>
<dbReference type="PIRSF" id="PIRSF019345">
    <property type="entry name" value="ScpB"/>
    <property type="match status" value="1"/>
</dbReference>
<dbReference type="InterPro" id="IPR036388">
    <property type="entry name" value="WH-like_DNA-bd_sf"/>
</dbReference>
<dbReference type="PANTHER" id="PTHR34298:SF2">
    <property type="entry name" value="SEGREGATION AND CONDENSATION PROTEIN B"/>
    <property type="match status" value="1"/>
</dbReference>
<dbReference type="SUPFAM" id="SSF46785">
    <property type="entry name" value="Winged helix' DNA-binding domain"/>
    <property type="match status" value="2"/>
</dbReference>
<organism evidence="5 6">
    <name type="scientific">Rubellimicrobium roseum</name>
    <dbReference type="NCBI Taxonomy" id="687525"/>
    <lineage>
        <taxon>Bacteria</taxon>
        <taxon>Pseudomonadati</taxon>
        <taxon>Pseudomonadota</taxon>
        <taxon>Alphaproteobacteria</taxon>
        <taxon>Rhodobacterales</taxon>
        <taxon>Roseobacteraceae</taxon>
        <taxon>Rubellimicrobium</taxon>
    </lineage>
</organism>
<dbReference type="AlphaFoldDB" id="A0A5C4NFD5"/>
<dbReference type="PANTHER" id="PTHR34298">
    <property type="entry name" value="SEGREGATION AND CONDENSATION PROTEIN B"/>
    <property type="match status" value="1"/>
</dbReference>